<dbReference type="Proteomes" id="UP000681343">
    <property type="component" value="Chromosome"/>
</dbReference>
<evidence type="ECO:0000313" key="8">
    <source>
        <dbReference type="EMBL" id="BCK78006.1"/>
    </source>
</evidence>
<evidence type="ECO:0000313" key="9">
    <source>
        <dbReference type="Proteomes" id="UP000681343"/>
    </source>
</evidence>
<feature type="transmembrane region" description="Helical" evidence="6">
    <location>
        <begin position="201"/>
        <end position="225"/>
    </location>
</feature>
<keyword evidence="4 6" id="KW-1133">Transmembrane helix</keyword>
<dbReference type="KEGG" id="vfa:MM35RIKEN_01980"/>
<feature type="transmembrane region" description="Helical" evidence="6">
    <location>
        <begin position="144"/>
        <end position="165"/>
    </location>
</feature>
<evidence type="ECO:0000256" key="2">
    <source>
        <dbReference type="ARBA" id="ARBA00022475"/>
    </source>
</evidence>
<dbReference type="AlphaFoldDB" id="A0A810PWA8"/>
<dbReference type="PANTHER" id="PTHR12677:SF59">
    <property type="entry name" value="GOLGI APPARATUS MEMBRANE PROTEIN TVP38-RELATED"/>
    <property type="match status" value="1"/>
</dbReference>
<feature type="transmembrane region" description="Helical" evidence="6">
    <location>
        <begin position="14"/>
        <end position="34"/>
    </location>
</feature>
<feature type="transmembrane region" description="Helical" evidence="6">
    <location>
        <begin position="55"/>
        <end position="76"/>
    </location>
</feature>
<protein>
    <recommendedName>
        <fullName evidence="6">TVP38/TMEM64 family membrane protein</fullName>
    </recommendedName>
</protein>
<evidence type="ECO:0000259" key="7">
    <source>
        <dbReference type="Pfam" id="PF09335"/>
    </source>
</evidence>
<comment type="similarity">
    <text evidence="6">Belongs to the TVP38/TMEM64 family.</text>
</comment>
<dbReference type="EMBL" id="AP023415">
    <property type="protein sequence ID" value="BCK78006.1"/>
    <property type="molecule type" value="Genomic_DNA"/>
</dbReference>
<dbReference type="RefSeq" id="WP_212818537.1">
    <property type="nucleotide sequence ID" value="NZ_AP023415.1"/>
</dbReference>
<sequence length="241" mass="26684">MPNKPTLTQKQKKAAALAILLLFILLSLAVFWFVGRPMVRFAKEPELFRQWIAGLGLWGKAVYVGMCMLQVVVAIIPGEPLEICGGYAFGGVWGSILCMLGLFLGSVAVFWLVRRLGQPIVEIFFPPEKLDKLHFLKSSPKRNFLFWLIFTIPGTPKDLLCYFAGLTDLRWGTWLLLCTAGRLPSVLTSTVGGSALGGKSYLFAALVFGGTLLLSLVGLLIYRGVCRHHEKARKNPEEPED</sequence>
<dbReference type="InterPro" id="IPR015414">
    <property type="entry name" value="TMEM64"/>
</dbReference>
<evidence type="ECO:0000256" key="1">
    <source>
        <dbReference type="ARBA" id="ARBA00004651"/>
    </source>
</evidence>
<gene>
    <name evidence="8" type="ORF">MM35RIKEN_01980</name>
</gene>
<dbReference type="Pfam" id="PF09335">
    <property type="entry name" value="VTT_dom"/>
    <property type="match status" value="1"/>
</dbReference>
<dbReference type="GO" id="GO:0005886">
    <property type="term" value="C:plasma membrane"/>
    <property type="evidence" value="ECO:0007669"/>
    <property type="project" value="UniProtKB-SubCell"/>
</dbReference>
<evidence type="ECO:0000256" key="6">
    <source>
        <dbReference type="RuleBase" id="RU366058"/>
    </source>
</evidence>
<feature type="transmembrane region" description="Helical" evidence="6">
    <location>
        <begin position="88"/>
        <end position="113"/>
    </location>
</feature>
<reference evidence="8" key="1">
    <citation type="submission" date="2020-09" db="EMBL/GenBank/DDBJ databases">
        <title>New species isolated from human feces.</title>
        <authorList>
            <person name="Kitahara M."/>
            <person name="Shigeno Y."/>
            <person name="Shime M."/>
            <person name="Matsumoto Y."/>
            <person name="Nakamura S."/>
            <person name="Motooka D."/>
            <person name="Fukuoka S."/>
            <person name="Nishikawa H."/>
            <person name="Benno Y."/>
        </authorList>
    </citation>
    <scope>NUCLEOTIDE SEQUENCE</scope>
    <source>
        <strain evidence="8">MM35</strain>
    </source>
</reference>
<keyword evidence="5 6" id="KW-0472">Membrane</keyword>
<proteinExistence type="inferred from homology"/>
<evidence type="ECO:0000256" key="5">
    <source>
        <dbReference type="ARBA" id="ARBA00023136"/>
    </source>
</evidence>
<dbReference type="InterPro" id="IPR032816">
    <property type="entry name" value="VTT_dom"/>
</dbReference>
<keyword evidence="2 6" id="KW-1003">Cell membrane</keyword>
<name>A0A810PWA8_9FIRM</name>
<keyword evidence="9" id="KW-1185">Reference proteome</keyword>
<dbReference type="PANTHER" id="PTHR12677">
    <property type="entry name" value="GOLGI APPARATUS MEMBRANE PROTEIN TVP38-RELATED"/>
    <property type="match status" value="1"/>
</dbReference>
<feature type="domain" description="VTT" evidence="7">
    <location>
        <begin position="76"/>
        <end position="194"/>
    </location>
</feature>
<keyword evidence="3 6" id="KW-0812">Transmembrane</keyword>
<comment type="subcellular location">
    <subcellularLocation>
        <location evidence="1 6">Cell membrane</location>
        <topology evidence="1 6">Multi-pass membrane protein</topology>
    </subcellularLocation>
</comment>
<evidence type="ECO:0000256" key="4">
    <source>
        <dbReference type="ARBA" id="ARBA00022989"/>
    </source>
</evidence>
<accession>A0A810PWA8</accession>
<organism evidence="8 9">
    <name type="scientific">Vescimonas fastidiosa</name>
    <dbReference type="NCBI Taxonomy" id="2714353"/>
    <lineage>
        <taxon>Bacteria</taxon>
        <taxon>Bacillati</taxon>
        <taxon>Bacillota</taxon>
        <taxon>Clostridia</taxon>
        <taxon>Eubacteriales</taxon>
        <taxon>Oscillospiraceae</taxon>
        <taxon>Vescimonas</taxon>
    </lineage>
</organism>
<evidence type="ECO:0000256" key="3">
    <source>
        <dbReference type="ARBA" id="ARBA00022692"/>
    </source>
</evidence>